<dbReference type="OMA" id="RDKREMD"/>
<dbReference type="AlphaFoldDB" id="A0A553PBK8"/>
<name>A0A553PBK8_TIGCA</name>
<dbReference type="SUPFAM" id="SSF49777">
    <property type="entry name" value="PEBP-like"/>
    <property type="match status" value="1"/>
</dbReference>
<keyword evidence="6" id="KW-0687">Ribonucleoprotein</keyword>
<keyword evidence="2" id="KW-0809">Transit peptide</keyword>
<reference evidence="10 11" key="1">
    <citation type="journal article" date="2018" name="Nat. Ecol. Evol.">
        <title>Genomic signatures of mitonuclear coevolution across populations of Tigriopus californicus.</title>
        <authorList>
            <person name="Barreto F.S."/>
            <person name="Watson E.T."/>
            <person name="Lima T.G."/>
            <person name="Willett C.S."/>
            <person name="Edmands S."/>
            <person name="Li W."/>
            <person name="Burton R.S."/>
        </authorList>
    </citation>
    <scope>NUCLEOTIDE SEQUENCE [LARGE SCALE GENOMIC DNA]</scope>
    <source>
        <strain evidence="10 11">San Diego</strain>
    </source>
</reference>
<comment type="subcellular location">
    <subcellularLocation>
        <location evidence="1">Mitochondrion</location>
    </subcellularLocation>
</comment>
<keyword evidence="5" id="KW-0496">Mitochondrion</keyword>
<dbReference type="STRING" id="6832.A0A553PBK8"/>
<dbReference type="Proteomes" id="UP000318571">
    <property type="component" value="Chromosome 2"/>
</dbReference>
<evidence type="ECO:0000313" key="11">
    <source>
        <dbReference type="Proteomes" id="UP000318571"/>
    </source>
</evidence>
<evidence type="ECO:0000256" key="2">
    <source>
        <dbReference type="ARBA" id="ARBA00022946"/>
    </source>
</evidence>
<dbReference type="InterPro" id="IPR036610">
    <property type="entry name" value="PEBP-like_sf"/>
</dbReference>
<evidence type="ECO:0000256" key="4">
    <source>
        <dbReference type="ARBA" id="ARBA00023054"/>
    </source>
</evidence>
<dbReference type="InterPro" id="IPR035810">
    <property type="entry name" value="PEBP_euk"/>
</dbReference>
<evidence type="ECO:0000313" key="10">
    <source>
        <dbReference type="EMBL" id="TRY75060.1"/>
    </source>
</evidence>
<dbReference type="OrthoDB" id="2153661at2759"/>
<protein>
    <recommendedName>
        <fullName evidence="8">Large ribosomal subunit protein mL38</fullName>
    </recommendedName>
    <alternativeName>
        <fullName evidence="9">39S ribosomal protein L38, mitochondrial</fullName>
    </alternativeName>
</protein>
<evidence type="ECO:0000256" key="7">
    <source>
        <dbReference type="ARBA" id="ARBA00038016"/>
    </source>
</evidence>
<dbReference type="PANTHER" id="PTHR11362:SF133">
    <property type="entry name" value="LARGE RIBOSOMAL SUBUNIT PROTEIN ML38"/>
    <property type="match status" value="1"/>
</dbReference>
<comment type="similarity">
    <text evidence="7">Belongs to the phosphatidylethanolamine-binding protein family. Mitochondrion-specific ribosomal protein mL38 subfamily.</text>
</comment>
<comment type="caution">
    <text evidence="10">The sequence shown here is derived from an EMBL/GenBank/DDBJ whole genome shotgun (WGS) entry which is preliminary data.</text>
</comment>
<keyword evidence="3" id="KW-0689">Ribosomal protein</keyword>
<organism evidence="10 11">
    <name type="scientific">Tigriopus californicus</name>
    <name type="common">Marine copepod</name>
    <dbReference type="NCBI Taxonomy" id="6832"/>
    <lineage>
        <taxon>Eukaryota</taxon>
        <taxon>Metazoa</taxon>
        <taxon>Ecdysozoa</taxon>
        <taxon>Arthropoda</taxon>
        <taxon>Crustacea</taxon>
        <taxon>Multicrustacea</taxon>
        <taxon>Hexanauplia</taxon>
        <taxon>Copepoda</taxon>
        <taxon>Harpacticoida</taxon>
        <taxon>Harpacticidae</taxon>
        <taxon>Tigriopus</taxon>
    </lineage>
</organism>
<keyword evidence="4" id="KW-0175">Coiled coil</keyword>
<dbReference type="PANTHER" id="PTHR11362">
    <property type="entry name" value="PHOSPHATIDYLETHANOLAMINE-BINDING PROTEIN"/>
    <property type="match status" value="1"/>
</dbReference>
<evidence type="ECO:0000256" key="1">
    <source>
        <dbReference type="ARBA" id="ARBA00004173"/>
    </source>
</evidence>
<evidence type="ECO:0000256" key="8">
    <source>
        <dbReference type="ARBA" id="ARBA00039444"/>
    </source>
</evidence>
<dbReference type="GO" id="GO:0005762">
    <property type="term" value="C:mitochondrial large ribosomal subunit"/>
    <property type="evidence" value="ECO:0007669"/>
    <property type="project" value="TreeGrafter"/>
</dbReference>
<dbReference type="InterPro" id="IPR008914">
    <property type="entry name" value="PEBP"/>
</dbReference>
<dbReference type="FunFam" id="3.90.280.10:FF:000002">
    <property type="entry name" value="39S ribosomal protein L38, mitochondrial"/>
    <property type="match status" value="1"/>
</dbReference>
<accession>A0A553PBK8</accession>
<dbReference type="EMBL" id="VCGU01000005">
    <property type="protein sequence ID" value="TRY75060.1"/>
    <property type="molecule type" value="Genomic_DNA"/>
</dbReference>
<evidence type="ECO:0000256" key="9">
    <source>
        <dbReference type="ARBA" id="ARBA00041206"/>
    </source>
</evidence>
<evidence type="ECO:0000256" key="6">
    <source>
        <dbReference type="ARBA" id="ARBA00023274"/>
    </source>
</evidence>
<sequence length="457" mass="53716">MMLSRGSQLRWALLHAANLGPVYGISRGAKQMTRQGPNESDELIPRNYSLGWWGAKGPGRPGYPRTTPLRRAGLDLNLQERLDEMYAHETEARLKRQDVGFKREKKDTPLNNRSQMLEYVRNLRADKAMEKAARERTLKVDLEAVKREAILTGAIFDATYEAAEYYGVFDDLFHDAIFTPNVFLSVKFDYDDKLVTPVYQGNIIKPREAEKAPHVSFDSDPESLWTLVLTNPDGHFTDDNSEYLHWMVSNIKGGDIRSGQTICDYLQPFPPFGIGYQRFVFVLYKQNGQLDLAQYKPSTQDQIILKERTFQNREFFAKFQNQITPAGLAFFQSDYDTSLTSFFHNTLNMKEPRYEYHFVQTYIRPWTHMSNNKEGFNLFLDKYRDPKEIEEEVVRNKIRSFHPFKGDLDKRWKYPNVHPTDFQLPEWRRREIERERLRQGVFQHKDWSPLRRDPTLA</sequence>
<evidence type="ECO:0000256" key="5">
    <source>
        <dbReference type="ARBA" id="ARBA00023128"/>
    </source>
</evidence>
<keyword evidence="11" id="KW-1185">Reference proteome</keyword>
<dbReference type="GO" id="GO:0005743">
    <property type="term" value="C:mitochondrial inner membrane"/>
    <property type="evidence" value="ECO:0007669"/>
    <property type="project" value="UniProtKB-ARBA"/>
</dbReference>
<dbReference type="CDD" id="cd00866">
    <property type="entry name" value="PEBP_euk"/>
    <property type="match status" value="1"/>
</dbReference>
<dbReference type="Gene3D" id="3.90.280.10">
    <property type="entry name" value="PEBP-like"/>
    <property type="match status" value="1"/>
</dbReference>
<proteinExistence type="inferred from homology"/>
<evidence type="ECO:0000256" key="3">
    <source>
        <dbReference type="ARBA" id="ARBA00022980"/>
    </source>
</evidence>
<dbReference type="Pfam" id="PF01161">
    <property type="entry name" value="PBP"/>
    <property type="match status" value="1"/>
</dbReference>
<gene>
    <name evidence="10" type="ORF">TCAL_01282</name>
</gene>